<comment type="caution">
    <text evidence="3">The sequence shown here is derived from an EMBL/GenBank/DDBJ whole genome shotgun (WGS) entry which is preliminary data.</text>
</comment>
<sequence>FKNFMEFKDKYGSLHFLDTRTFLTGLSVDKEIELEIEHGKTVFVRLVAVGGISKKDGTRDVIFELNGRQRVIKVADENASVGKIEKLKASPNVPGSVGAPMPGVIVEVKVQRGQQVKAGEPLCVLSAMKMETVVAAPVSGKVKELHVVVGDSLKAGELVVEIDESGEKEL</sequence>
<name>A0A397CNC2_APHAT</name>
<organism evidence="3 5">
    <name type="scientific">Aphanomyces astaci</name>
    <name type="common">Crayfish plague agent</name>
    <dbReference type="NCBI Taxonomy" id="112090"/>
    <lineage>
        <taxon>Eukaryota</taxon>
        <taxon>Sar</taxon>
        <taxon>Stramenopiles</taxon>
        <taxon>Oomycota</taxon>
        <taxon>Saprolegniomycetes</taxon>
        <taxon>Saprolegniales</taxon>
        <taxon>Verrucalvaceae</taxon>
        <taxon>Aphanomyces</taxon>
    </lineage>
</organism>
<dbReference type="GO" id="GO:0006094">
    <property type="term" value="P:gluconeogenesis"/>
    <property type="evidence" value="ECO:0007669"/>
    <property type="project" value="TreeGrafter"/>
</dbReference>
<evidence type="ECO:0000313" key="6">
    <source>
        <dbReference type="Proteomes" id="UP000283543"/>
    </source>
</evidence>
<dbReference type="InterPro" id="IPR055268">
    <property type="entry name" value="PCB-like"/>
</dbReference>
<evidence type="ECO:0000313" key="5">
    <source>
        <dbReference type="Proteomes" id="UP000266643"/>
    </source>
</evidence>
<dbReference type="Proteomes" id="UP000266643">
    <property type="component" value="Unassembled WGS sequence"/>
</dbReference>
<dbReference type="InterPro" id="IPR011053">
    <property type="entry name" value="Single_hybrid_motif"/>
</dbReference>
<evidence type="ECO:0000256" key="1">
    <source>
        <dbReference type="ARBA" id="ARBA00023267"/>
    </source>
</evidence>
<dbReference type="InterPro" id="IPR001882">
    <property type="entry name" value="Biotin_BS"/>
</dbReference>
<dbReference type="InterPro" id="IPR000089">
    <property type="entry name" value="Biotin_lipoyl"/>
</dbReference>
<dbReference type="Gene3D" id="2.40.50.100">
    <property type="match status" value="1"/>
</dbReference>
<dbReference type="AlphaFoldDB" id="A0A397CNC2"/>
<evidence type="ECO:0000313" key="4">
    <source>
        <dbReference type="EMBL" id="RHY70220.1"/>
    </source>
</evidence>
<dbReference type="GO" id="GO:0004736">
    <property type="term" value="F:pyruvate carboxylase activity"/>
    <property type="evidence" value="ECO:0007669"/>
    <property type="project" value="TreeGrafter"/>
</dbReference>
<dbReference type="GO" id="GO:0005737">
    <property type="term" value="C:cytoplasm"/>
    <property type="evidence" value="ECO:0007669"/>
    <property type="project" value="TreeGrafter"/>
</dbReference>
<feature type="non-terminal residue" evidence="3">
    <location>
        <position position="1"/>
    </location>
</feature>
<dbReference type="Proteomes" id="UP000283543">
    <property type="component" value="Unassembled WGS sequence"/>
</dbReference>
<protein>
    <recommendedName>
        <fullName evidence="2">Lipoyl-binding domain-containing protein</fullName>
    </recommendedName>
</protein>
<dbReference type="Pfam" id="PF00364">
    <property type="entry name" value="Biotin_lipoyl"/>
    <property type="match status" value="1"/>
</dbReference>
<feature type="domain" description="Lipoyl-binding" evidence="2">
    <location>
        <begin position="88"/>
        <end position="163"/>
    </location>
</feature>
<dbReference type="EMBL" id="QUTD01008436">
    <property type="protein sequence ID" value="RHY46216.1"/>
    <property type="molecule type" value="Genomic_DNA"/>
</dbReference>
<dbReference type="PROSITE" id="PS00188">
    <property type="entry name" value="BIOTIN"/>
    <property type="match status" value="1"/>
</dbReference>
<dbReference type="SUPFAM" id="SSF51230">
    <property type="entry name" value="Single hybrid motif"/>
    <property type="match status" value="1"/>
</dbReference>
<accession>A0A397CNC2</accession>
<reference evidence="5 6" key="1">
    <citation type="submission" date="2018-08" db="EMBL/GenBank/DDBJ databases">
        <title>Aphanomyces genome sequencing and annotation.</title>
        <authorList>
            <person name="Minardi D."/>
            <person name="Oidtmann B."/>
            <person name="Van Der Giezen M."/>
            <person name="Studholme D.J."/>
        </authorList>
    </citation>
    <scope>NUCLEOTIDE SEQUENCE [LARGE SCALE GENOMIC DNA]</scope>
    <source>
        <strain evidence="3 5">D2</strain>
        <strain evidence="4 6">Si</strain>
    </source>
</reference>
<evidence type="ECO:0000313" key="3">
    <source>
        <dbReference type="EMBL" id="RHY46216.1"/>
    </source>
</evidence>
<keyword evidence="1" id="KW-0092">Biotin</keyword>
<dbReference type="FunFam" id="2.40.50.100:FF:000003">
    <property type="entry name" value="Acetyl-CoA carboxylase biotin carboxyl carrier protein"/>
    <property type="match status" value="1"/>
</dbReference>
<dbReference type="PROSITE" id="PS50968">
    <property type="entry name" value="BIOTINYL_LIPOYL"/>
    <property type="match status" value="1"/>
</dbReference>
<dbReference type="Gene3D" id="3.10.600.10">
    <property type="entry name" value="pyruvate carboxylase f1077a mutant domain"/>
    <property type="match status" value="1"/>
</dbReference>
<dbReference type="PANTHER" id="PTHR43778">
    <property type="entry name" value="PYRUVATE CARBOXYLASE"/>
    <property type="match status" value="1"/>
</dbReference>
<dbReference type="CDD" id="cd06850">
    <property type="entry name" value="biotinyl_domain"/>
    <property type="match status" value="1"/>
</dbReference>
<dbReference type="EMBL" id="QUTB01002994">
    <property type="protein sequence ID" value="RHY70220.1"/>
    <property type="molecule type" value="Genomic_DNA"/>
</dbReference>
<evidence type="ECO:0000259" key="2">
    <source>
        <dbReference type="PROSITE" id="PS50968"/>
    </source>
</evidence>
<proteinExistence type="predicted"/>
<dbReference type="PANTHER" id="PTHR43778:SF2">
    <property type="entry name" value="PYRUVATE CARBOXYLASE, MITOCHONDRIAL"/>
    <property type="match status" value="1"/>
</dbReference>
<gene>
    <name evidence="3" type="ORF">DYB30_012510</name>
    <name evidence="4" type="ORF">DYB34_008805</name>
</gene>